<evidence type="ECO:0000313" key="6">
    <source>
        <dbReference type="Proteomes" id="UP000325957"/>
    </source>
</evidence>
<evidence type="ECO:0000256" key="2">
    <source>
        <dbReference type="SAM" id="MobiDB-lite"/>
    </source>
</evidence>
<dbReference type="Pfam" id="PF07731">
    <property type="entry name" value="Cu-oxidase_2"/>
    <property type="match status" value="1"/>
</dbReference>
<keyword evidence="6" id="KW-1185">Reference proteome</keyword>
<dbReference type="EMBL" id="SZWF01000018">
    <property type="protein sequence ID" value="KAA9393511.1"/>
    <property type="molecule type" value="Genomic_DNA"/>
</dbReference>
<dbReference type="PANTHER" id="PTHR48267">
    <property type="entry name" value="CUPREDOXIN SUPERFAMILY PROTEIN"/>
    <property type="match status" value="1"/>
</dbReference>
<feature type="domain" description="Plastocyanin-like" evidence="3">
    <location>
        <begin position="609"/>
        <end position="734"/>
    </location>
</feature>
<dbReference type="RefSeq" id="WP_158034545.1">
    <property type="nucleotide sequence ID" value="NZ_ML708623.1"/>
</dbReference>
<dbReference type="Proteomes" id="UP000325957">
    <property type="component" value="Unassembled WGS sequence"/>
</dbReference>
<sequence length="748" mass="81868">MSTATPSGRSASSTDAQNDIHQDPPEGAGNREEQLLRNDAETGSAVVQSEITLVGAPDGIVHPDEEEGLSRSHFPGEASTLGLRKFRDHLPMPSVIRAWERPRGIPVSVSAEIAKVRHHADLPLVDAWTYEGKMPGPTIEVQSHRLVLIDWRNALTEDGRHSHGHQDHLEDEPAGLPYDVVRVPPHPSGIGETIRIAGQPGGMAQEDHGHGHLHPQPENAYPRLAGTDGIRAATSVHLHGALTDGHNDGWAHNVMLPGHTARCTYPNRQEACTMWYHDHAMAVTRFSVYAGLAGFYLIRDANEERLRLPAGAFELQLMVADRNLESEPGSPEDFRPTGRFLYKQAGIGADDTATEIPVTGPFNSVNGKIWPTHRVEARWHRIRLLNASNSRIYRFALYDTTDEAVPLDTNLASNPAGGFGADPTAFGMDRKSQALVVIGTEGGFLPEPVIAPNGVVELGPGERTDVLVDFAALRGRTVELRNENATNLNPRLGQPDATVMQFTVDKRQRKDPFKLPKKLNPAYYRWRLDSDGAPVVGPDPVKDKIEDVKHVWIGVIPPGTRGNVHPQMWELEDVSHLAPEEIGDTEVIRLSREGGDPLILRAGPKLFDDAVRILLAEKDWAMWHVVHLGGPAHPIHIHMTTFQMIERRSWGIAGGNVPGFDPVTGSTAQPLPLPGLVPIDAITGGTKETWVVRPGEIVTVLGHFAGANGSFMYHCHILDHEDHTMMRPFVVLPASIMAFHGGHGGDHH</sequence>
<dbReference type="SUPFAM" id="SSF49503">
    <property type="entry name" value="Cupredoxins"/>
    <property type="match status" value="3"/>
</dbReference>
<evidence type="ECO:0000256" key="1">
    <source>
        <dbReference type="ARBA" id="ARBA00010609"/>
    </source>
</evidence>
<comment type="caution">
    <text evidence="5">The sequence shown here is derived from an EMBL/GenBank/DDBJ whole genome shotgun (WGS) entry which is preliminary data.</text>
</comment>
<dbReference type="InterPro" id="IPR008972">
    <property type="entry name" value="Cupredoxin"/>
</dbReference>
<evidence type="ECO:0000259" key="3">
    <source>
        <dbReference type="Pfam" id="PF07731"/>
    </source>
</evidence>
<protein>
    <submittedName>
        <fullName evidence="5">Copper oxidase</fullName>
    </submittedName>
</protein>
<dbReference type="PANTHER" id="PTHR48267:SF1">
    <property type="entry name" value="BILIRUBIN OXIDASE"/>
    <property type="match status" value="1"/>
</dbReference>
<dbReference type="InterPro" id="IPR011706">
    <property type="entry name" value="Cu-oxidase_C"/>
</dbReference>
<reference evidence="5 6" key="1">
    <citation type="submission" date="2019-05" db="EMBL/GenBank/DDBJ databases">
        <title>Kocuria coralli sp. nov., a novel actinobacterium isolated from coral reef seawater.</title>
        <authorList>
            <person name="Li J."/>
        </authorList>
    </citation>
    <scope>NUCLEOTIDE SEQUENCE [LARGE SCALE GENOMIC DNA]</scope>
    <source>
        <strain evidence="5 6">SCSIO 13007</strain>
    </source>
</reference>
<evidence type="ECO:0000313" key="5">
    <source>
        <dbReference type="EMBL" id="KAA9393511.1"/>
    </source>
</evidence>
<evidence type="ECO:0000259" key="4">
    <source>
        <dbReference type="Pfam" id="PF07732"/>
    </source>
</evidence>
<feature type="region of interest" description="Disordered" evidence="2">
    <location>
        <begin position="1"/>
        <end position="44"/>
    </location>
</feature>
<feature type="domain" description="Plastocyanin-like" evidence="4">
    <location>
        <begin position="231"/>
        <end position="302"/>
    </location>
</feature>
<dbReference type="InterPro" id="IPR045087">
    <property type="entry name" value="Cu-oxidase_fam"/>
</dbReference>
<dbReference type="Gene3D" id="2.60.40.420">
    <property type="entry name" value="Cupredoxins - blue copper proteins"/>
    <property type="match status" value="3"/>
</dbReference>
<gene>
    <name evidence="5" type="ORF">FCK90_12060</name>
</gene>
<accession>A0A5J5KXP2</accession>
<dbReference type="InterPro" id="IPR011707">
    <property type="entry name" value="Cu-oxidase-like_N"/>
</dbReference>
<dbReference type="AlphaFoldDB" id="A0A5J5KXP2"/>
<feature type="compositionally biased region" description="Basic and acidic residues" evidence="2">
    <location>
        <begin position="18"/>
        <end position="40"/>
    </location>
</feature>
<comment type="similarity">
    <text evidence="1">Belongs to the multicopper oxidase family.</text>
</comment>
<dbReference type="GO" id="GO:0016491">
    <property type="term" value="F:oxidoreductase activity"/>
    <property type="evidence" value="ECO:0007669"/>
    <property type="project" value="InterPro"/>
</dbReference>
<name>A0A5J5KXP2_9MICC</name>
<dbReference type="GO" id="GO:0005507">
    <property type="term" value="F:copper ion binding"/>
    <property type="evidence" value="ECO:0007669"/>
    <property type="project" value="InterPro"/>
</dbReference>
<proteinExistence type="inferred from homology"/>
<dbReference type="Pfam" id="PF07732">
    <property type="entry name" value="Cu-oxidase_3"/>
    <property type="match status" value="1"/>
</dbReference>
<feature type="region of interest" description="Disordered" evidence="2">
    <location>
        <begin position="202"/>
        <end position="221"/>
    </location>
</feature>
<organism evidence="5 6">
    <name type="scientific">Kocuria coralli</name>
    <dbReference type="NCBI Taxonomy" id="1461025"/>
    <lineage>
        <taxon>Bacteria</taxon>
        <taxon>Bacillati</taxon>
        <taxon>Actinomycetota</taxon>
        <taxon>Actinomycetes</taxon>
        <taxon>Micrococcales</taxon>
        <taxon>Micrococcaceae</taxon>
        <taxon>Kocuria</taxon>
    </lineage>
</organism>
<feature type="compositionally biased region" description="Polar residues" evidence="2">
    <location>
        <begin position="1"/>
        <end position="17"/>
    </location>
</feature>
<dbReference type="OrthoDB" id="345021at2"/>